<dbReference type="EMBL" id="HACA01021512">
    <property type="protein sequence ID" value="CDW38873.1"/>
    <property type="molecule type" value="Transcribed_RNA"/>
</dbReference>
<protein>
    <submittedName>
        <fullName evidence="1">Uncharacterized protein</fullName>
    </submittedName>
</protein>
<sequence length="32" mass="3710">MFQIYNAPLEIVDPFVSRMIPPYNSLTSLQQP</sequence>
<evidence type="ECO:0000313" key="1">
    <source>
        <dbReference type="EMBL" id="CDW38873.1"/>
    </source>
</evidence>
<organism evidence="1">
    <name type="scientific">Lepeophtheirus salmonis</name>
    <name type="common">Salmon louse</name>
    <name type="synonym">Caligus salmonis</name>
    <dbReference type="NCBI Taxonomy" id="72036"/>
    <lineage>
        <taxon>Eukaryota</taxon>
        <taxon>Metazoa</taxon>
        <taxon>Ecdysozoa</taxon>
        <taxon>Arthropoda</taxon>
        <taxon>Crustacea</taxon>
        <taxon>Multicrustacea</taxon>
        <taxon>Hexanauplia</taxon>
        <taxon>Copepoda</taxon>
        <taxon>Siphonostomatoida</taxon>
        <taxon>Caligidae</taxon>
        <taxon>Lepeophtheirus</taxon>
    </lineage>
</organism>
<proteinExistence type="predicted"/>
<reference evidence="1" key="1">
    <citation type="submission" date="2014-05" db="EMBL/GenBank/DDBJ databases">
        <authorList>
            <person name="Chronopoulou M."/>
        </authorList>
    </citation>
    <scope>NUCLEOTIDE SEQUENCE</scope>
    <source>
        <tissue evidence="1">Whole organism</tissue>
    </source>
</reference>
<name>A0A0K2UKW2_LEPSM</name>
<dbReference type="AlphaFoldDB" id="A0A0K2UKW2"/>
<accession>A0A0K2UKW2</accession>